<keyword evidence="4 5" id="KW-0472">Membrane</keyword>
<dbReference type="STRING" id="1206466.K0L0Y1"/>
<feature type="transmembrane region" description="Helical" evidence="5">
    <location>
        <begin position="115"/>
        <end position="138"/>
    </location>
</feature>
<dbReference type="GO" id="GO:0005886">
    <property type="term" value="C:plasma membrane"/>
    <property type="evidence" value="ECO:0007669"/>
    <property type="project" value="TreeGrafter"/>
</dbReference>
<dbReference type="AlphaFoldDB" id="K0L0Y1"/>
<protein>
    <submittedName>
        <fullName evidence="6">Zinc-regulated transporter</fullName>
    </submittedName>
</protein>
<reference evidence="6 7" key="1">
    <citation type="journal article" date="2012" name="Eukaryot. Cell">
        <title>Draft genome sequence of Wickerhamomyces ciferrii NRRL Y-1031 F-60-10.</title>
        <authorList>
            <person name="Schneider J."/>
            <person name="Andrea H."/>
            <person name="Blom J."/>
            <person name="Jaenicke S."/>
            <person name="Ruckert C."/>
            <person name="Schorsch C."/>
            <person name="Szczepanowski R."/>
            <person name="Farwick M."/>
            <person name="Goesmann A."/>
            <person name="Puhler A."/>
            <person name="Schaffer S."/>
            <person name="Tauch A."/>
            <person name="Kohler T."/>
            <person name="Brinkrolf K."/>
        </authorList>
    </citation>
    <scope>NUCLEOTIDE SEQUENCE [LARGE SCALE GENOMIC DNA]</scope>
    <source>
        <strain evidence="7">ATCC 14091 / BCRC 22168 / CBS 111 / JCM 3599 / NBRC 0793 / NRRL Y-1031 F-60-10</strain>
    </source>
</reference>
<comment type="caution">
    <text evidence="6">The sequence shown here is derived from an EMBL/GenBank/DDBJ whole genome shotgun (WGS) entry which is preliminary data.</text>
</comment>
<dbReference type="EMBL" id="CAIF01000325">
    <property type="protein sequence ID" value="CCH47108.1"/>
    <property type="molecule type" value="Genomic_DNA"/>
</dbReference>
<evidence type="ECO:0000256" key="4">
    <source>
        <dbReference type="ARBA" id="ARBA00023136"/>
    </source>
</evidence>
<sequence>MSNLNPDTVLLTDPNVDNAWKTCVLQGVYFGENEYNGQLGARISSIFVILFVSTGFTIFPLLARSFKKLKLPLYFYIFARYFGSGVILATAFIHLMDPAYLEIGGQSCVGSNGNWSAFPWCATIIMTSVFVIFLIDVISDVYVERKYGQSTHVGNKEIMDAVVRNDEKDQLIQVNSDTERNNDDVKKSFDNSTDESSIFKERSFKSQIAAFLVLEFGIIFHSVMIGLNLGAVGEEFKTLYIV</sequence>
<evidence type="ECO:0000313" key="7">
    <source>
        <dbReference type="Proteomes" id="UP000009328"/>
    </source>
</evidence>
<feature type="transmembrane region" description="Helical" evidence="5">
    <location>
        <begin position="208"/>
        <end position="229"/>
    </location>
</feature>
<evidence type="ECO:0000313" key="6">
    <source>
        <dbReference type="EMBL" id="CCH47108.1"/>
    </source>
</evidence>
<organism evidence="6 7">
    <name type="scientific">Wickerhamomyces ciferrii (strain ATCC 14091 / BCRC 22168 / CBS 111 / JCM 3599 / NBRC 0793 / NRRL Y-1031 F-60-10)</name>
    <name type="common">Yeast</name>
    <name type="synonym">Pichia ciferrii</name>
    <dbReference type="NCBI Taxonomy" id="1206466"/>
    <lineage>
        <taxon>Eukaryota</taxon>
        <taxon>Fungi</taxon>
        <taxon>Dikarya</taxon>
        <taxon>Ascomycota</taxon>
        <taxon>Saccharomycotina</taxon>
        <taxon>Saccharomycetes</taxon>
        <taxon>Phaffomycetales</taxon>
        <taxon>Wickerhamomycetaceae</taxon>
        <taxon>Wickerhamomyces</taxon>
    </lineage>
</organism>
<comment type="subcellular location">
    <subcellularLocation>
        <location evidence="1">Membrane</location>
        <topology evidence="1">Multi-pass membrane protein</topology>
    </subcellularLocation>
</comment>
<feature type="transmembrane region" description="Helical" evidence="5">
    <location>
        <begin position="73"/>
        <end position="95"/>
    </location>
</feature>
<accession>K0L0Y1</accession>
<dbReference type="GO" id="GO:0000006">
    <property type="term" value="F:high-affinity zinc transmembrane transporter activity"/>
    <property type="evidence" value="ECO:0007669"/>
    <property type="project" value="TreeGrafter"/>
</dbReference>
<dbReference type="HOGENOM" id="CLU_027089_0_2_1"/>
<keyword evidence="7" id="KW-1185">Reference proteome</keyword>
<dbReference type="eggNOG" id="KOG1558">
    <property type="taxonomic scope" value="Eukaryota"/>
</dbReference>
<gene>
    <name evidence="6" type="ORF">BN7_6719</name>
</gene>
<evidence type="ECO:0000256" key="2">
    <source>
        <dbReference type="ARBA" id="ARBA00022692"/>
    </source>
</evidence>
<dbReference type="GO" id="GO:0071578">
    <property type="term" value="P:zinc ion import across plasma membrane"/>
    <property type="evidence" value="ECO:0007669"/>
    <property type="project" value="TreeGrafter"/>
</dbReference>
<dbReference type="PANTHER" id="PTHR11040:SF32">
    <property type="entry name" value="ZINC-REGULATED TRANSPORTER 1"/>
    <property type="match status" value="1"/>
</dbReference>
<keyword evidence="3 5" id="KW-1133">Transmembrane helix</keyword>
<evidence type="ECO:0000256" key="1">
    <source>
        <dbReference type="ARBA" id="ARBA00004141"/>
    </source>
</evidence>
<dbReference type="InParanoid" id="K0L0Y1"/>
<name>K0L0Y1_WICCF</name>
<dbReference type="Proteomes" id="UP000009328">
    <property type="component" value="Unassembled WGS sequence"/>
</dbReference>
<keyword evidence="2 5" id="KW-0812">Transmembrane</keyword>
<dbReference type="InterPro" id="IPR003689">
    <property type="entry name" value="ZIP"/>
</dbReference>
<feature type="transmembrane region" description="Helical" evidence="5">
    <location>
        <begin position="39"/>
        <end position="61"/>
    </location>
</feature>
<evidence type="ECO:0000256" key="3">
    <source>
        <dbReference type="ARBA" id="ARBA00022989"/>
    </source>
</evidence>
<evidence type="ECO:0000256" key="5">
    <source>
        <dbReference type="SAM" id="Phobius"/>
    </source>
</evidence>
<proteinExistence type="predicted"/>
<dbReference type="PANTHER" id="PTHR11040">
    <property type="entry name" value="ZINC/IRON TRANSPORTER"/>
    <property type="match status" value="1"/>
</dbReference>
<dbReference type="Pfam" id="PF02535">
    <property type="entry name" value="Zip"/>
    <property type="match status" value="1"/>
</dbReference>